<dbReference type="PANTHER" id="PTHR30518:SF2">
    <property type="entry name" value="ENDOLYTIC MUREIN TRANSGLYCOSYLASE"/>
    <property type="match status" value="1"/>
</dbReference>
<comment type="caution">
    <text evidence="8">The sequence shown here is derived from an EMBL/GenBank/DDBJ whole genome shotgun (WGS) entry which is preliminary data.</text>
</comment>
<dbReference type="CDD" id="cd08010">
    <property type="entry name" value="MltG_like"/>
    <property type="match status" value="1"/>
</dbReference>
<comment type="catalytic activity">
    <reaction evidence="7">
        <text>a peptidoglycan chain = a peptidoglycan chain with N-acetyl-1,6-anhydromuramyl-[peptide] at the reducing end + a peptidoglycan chain with N-acetylglucosamine at the non-reducing end.</text>
        <dbReference type="EC" id="4.2.2.29"/>
    </reaction>
</comment>
<evidence type="ECO:0000313" key="9">
    <source>
        <dbReference type="Proteomes" id="UP000017170"/>
    </source>
</evidence>
<feature type="site" description="Important for catalytic activity" evidence="7">
    <location>
        <position position="257"/>
    </location>
</feature>
<dbReference type="GO" id="GO:0008932">
    <property type="term" value="F:lytic endotransglycosylase activity"/>
    <property type="evidence" value="ECO:0007669"/>
    <property type="project" value="UniProtKB-UniRule"/>
</dbReference>
<evidence type="ECO:0000256" key="1">
    <source>
        <dbReference type="ARBA" id="ARBA00022475"/>
    </source>
</evidence>
<dbReference type="GO" id="GO:0005886">
    <property type="term" value="C:plasma membrane"/>
    <property type="evidence" value="ECO:0007669"/>
    <property type="project" value="UniProtKB-SubCell"/>
</dbReference>
<feature type="transmembrane region" description="Helical" evidence="7">
    <location>
        <begin position="26"/>
        <end position="49"/>
    </location>
</feature>
<dbReference type="NCBIfam" id="TIGR00247">
    <property type="entry name" value="endolytic transglycosylase MltG"/>
    <property type="match status" value="1"/>
</dbReference>
<dbReference type="AlphaFoldDB" id="U6SVV7"/>
<keyword evidence="4 7" id="KW-0472">Membrane</keyword>
<evidence type="ECO:0000256" key="3">
    <source>
        <dbReference type="ARBA" id="ARBA00022989"/>
    </source>
</evidence>
<dbReference type="GO" id="GO:0071555">
    <property type="term" value="P:cell wall organization"/>
    <property type="evidence" value="ECO:0007669"/>
    <property type="project" value="UniProtKB-KW"/>
</dbReference>
<reference evidence="8 9" key="1">
    <citation type="journal article" date="2013" name="Genome Announc.">
        <title>Genome Sequence of the Extreme Obligate Alkaliphile Bacillus marmarensis Strain DSM 21297.</title>
        <authorList>
            <person name="Wernick D.G."/>
            <person name="Choi K.Y."/>
            <person name="Tat C.A."/>
            <person name="Lafontaine Rivera J.G."/>
            <person name="Liao J.C."/>
        </authorList>
    </citation>
    <scope>NUCLEOTIDE SEQUENCE [LARGE SCALE GENOMIC DNA]</scope>
    <source>
        <strain evidence="8 9">DSM 21297</strain>
    </source>
</reference>
<evidence type="ECO:0000256" key="4">
    <source>
        <dbReference type="ARBA" id="ARBA00023136"/>
    </source>
</evidence>
<dbReference type="Proteomes" id="UP000017170">
    <property type="component" value="Unassembled WGS sequence"/>
</dbReference>
<dbReference type="EC" id="4.2.2.29" evidence="7"/>
<keyword evidence="2 7" id="KW-0812">Transmembrane</keyword>
<dbReference type="InterPro" id="IPR003770">
    <property type="entry name" value="MLTG-like"/>
</dbReference>
<keyword evidence="3 7" id="KW-1133">Transmembrane helix</keyword>
<name>U6SVV7_9BACI</name>
<dbReference type="RefSeq" id="WP_022626537.1">
    <property type="nucleotide sequence ID" value="NZ_ATAE01000003.1"/>
</dbReference>
<dbReference type="Gene3D" id="3.30.1490.480">
    <property type="entry name" value="Endolytic murein transglycosylase"/>
    <property type="match status" value="1"/>
</dbReference>
<keyword evidence="5 7" id="KW-0456">Lyase</keyword>
<gene>
    <name evidence="7" type="primary">mltG</name>
    <name evidence="8" type="ORF">A33I_03570</name>
</gene>
<comment type="similarity">
    <text evidence="7">Belongs to the transglycosylase MltG family.</text>
</comment>
<dbReference type="EMBL" id="ATAE01000003">
    <property type="protein sequence ID" value="ERN55030.1"/>
    <property type="molecule type" value="Genomic_DNA"/>
</dbReference>
<protein>
    <recommendedName>
        <fullName evidence="7">Endolytic murein transglycosylase</fullName>
        <ecNumber evidence="7">4.2.2.29</ecNumber>
    </recommendedName>
    <alternativeName>
        <fullName evidence="7">Peptidoglycan lytic transglycosylase</fullName>
    </alternativeName>
    <alternativeName>
        <fullName evidence="7">Peptidoglycan polymerization terminase</fullName>
    </alternativeName>
</protein>
<comment type="subcellular location">
    <subcellularLocation>
        <location evidence="7">Cell membrane</location>
        <topology evidence="7">Single-pass membrane protein</topology>
    </subcellularLocation>
</comment>
<evidence type="ECO:0000313" key="8">
    <source>
        <dbReference type="EMBL" id="ERN55030.1"/>
    </source>
</evidence>
<keyword evidence="6 7" id="KW-0961">Cell wall biogenesis/degradation</keyword>
<evidence type="ECO:0000256" key="2">
    <source>
        <dbReference type="ARBA" id="ARBA00022692"/>
    </source>
</evidence>
<proteinExistence type="inferred from homology"/>
<evidence type="ECO:0000256" key="6">
    <source>
        <dbReference type="ARBA" id="ARBA00023316"/>
    </source>
</evidence>
<organism evidence="8 9">
    <name type="scientific">Alkalihalophilus marmarensis DSM 21297</name>
    <dbReference type="NCBI Taxonomy" id="1188261"/>
    <lineage>
        <taxon>Bacteria</taxon>
        <taxon>Bacillati</taxon>
        <taxon>Bacillota</taxon>
        <taxon>Bacilli</taxon>
        <taxon>Bacillales</taxon>
        <taxon>Bacillaceae</taxon>
        <taxon>Alkalihalophilus</taxon>
    </lineage>
</organism>
<dbReference type="PATRIC" id="fig|1188261.3.peg.123"/>
<dbReference type="PANTHER" id="PTHR30518">
    <property type="entry name" value="ENDOLYTIC MUREIN TRANSGLYCOSYLASE"/>
    <property type="match status" value="1"/>
</dbReference>
<keyword evidence="9" id="KW-1185">Reference proteome</keyword>
<comment type="function">
    <text evidence="7">Functions as a peptidoglycan terminase that cleaves nascent peptidoglycan strands endolytically to terminate their elongation.</text>
</comment>
<sequence length="387" mass="44000">MSDSNEKPRNDLYEERVSEAKVVRKIVFYSVIGLAAMALIAIISGYFYFSNALGPVDSGEGETVEVTIPIGSSSTQIGQILEEEGLINNGTIFRYYVRYKNESGFQAGTYALSTSMTMDEMIQELKEGRVIEEPELIFTIPEGRWLEDVAVMIANETGHDAEEVMSVLNDEEYLEELINRFSMLTEDILQEDIRYPLEGYLFPARYDFMEAEPSIQSVIEAMLSRTQEIIDQNLAAIEESDYSVHEVLALASIIEREAQTSEDRYKIAGVLHNRLDDGMRLEVDPTVAYAIGEHRYMTTFADLEVQSPYNTYRNTGIPIGPIANPGEDAIKAAINPEDTNYLFFYARYNGEVIYNETYEAHNRTHQQYRQEWVEAAQDEGETETETE</sequence>
<dbReference type="GO" id="GO:0009252">
    <property type="term" value="P:peptidoglycan biosynthetic process"/>
    <property type="evidence" value="ECO:0007669"/>
    <property type="project" value="UniProtKB-UniRule"/>
</dbReference>
<evidence type="ECO:0000256" key="7">
    <source>
        <dbReference type="HAMAP-Rule" id="MF_02065"/>
    </source>
</evidence>
<evidence type="ECO:0000256" key="5">
    <source>
        <dbReference type="ARBA" id="ARBA00023239"/>
    </source>
</evidence>
<accession>U6SVV7</accession>
<dbReference type="Pfam" id="PF02618">
    <property type="entry name" value="YceG"/>
    <property type="match status" value="1"/>
</dbReference>
<dbReference type="HAMAP" id="MF_02065">
    <property type="entry name" value="MltG"/>
    <property type="match status" value="1"/>
</dbReference>
<keyword evidence="1 7" id="KW-1003">Cell membrane</keyword>